<dbReference type="InterPro" id="IPR012966">
    <property type="entry name" value="AHD"/>
</dbReference>
<dbReference type="Gene3D" id="2.30.29.30">
    <property type="entry name" value="Pleckstrin-homology domain (PH domain)/Phosphotyrosine-binding domain (PTB)"/>
    <property type="match status" value="1"/>
</dbReference>
<dbReference type="InterPro" id="IPR001849">
    <property type="entry name" value="PH_domain"/>
</dbReference>
<protein>
    <submittedName>
        <fullName evidence="3">Actin-binding protein anillin-like protein</fullName>
    </submittedName>
</protein>
<dbReference type="VEuPathDB" id="VectorBase:LDEU001982"/>
<name>A0A443SRA3_9ACAR</name>
<reference evidence="3 4" key="1">
    <citation type="journal article" date="2018" name="Gigascience">
        <title>Genomes of trombidid mites reveal novel predicted allergens and laterally-transferred genes associated with secondary metabolism.</title>
        <authorList>
            <person name="Dong X."/>
            <person name="Chaisiri K."/>
            <person name="Xia D."/>
            <person name="Armstrong S.D."/>
            <person name="Fang Y."/>
            <person name="Donnelly M.J."/>
            <person name="Kadowaki T."/>
            <person name="McGarry J.W."/>
            <person name="Darby A.C."/>
            <person name="Makepeace B.L."/>
        </authorList>
    </citation>
    <scope>NUCLEOTIDE SEQUENCE [LARGE SCALE GENOMIC DNA]</scope>
    <source>
        <strain evidence="3">UoL-UT</strain>
    </source>
</reference>
<dbReference type="GO" id="GO:0000281">
    <property type="term" value="P:mitotic cytokinesis"/>
    <property type="evidence" value="ECO:0007669"/>
    <property type="project" value="TreeGrafter"/>
</dbReference>
<dbReference type="InterPro" id="IPR011993">
    <property type="entry name" value="PH-like_dom_sf"/>
</dbReference>
<feature type="compositionally biased region" description="Basic and acidic residues" evidence="1">
    <location>
        <begin position="86"/>
        <end position="109"/>
    </location>
</feature>
<dbReference type="STRING" id="299467.A0A443SRA3"/>
<evidence type="ECO:0000313" key="3">
    <source>
        <dbReference type="EMBL" id="RWS30058.1"/>
    </source>
</evidence>
<sequence>MSVNEDDIESYAEYIAARAKARKERLQKLKLENDQPIFQTNVDKENEDNNQTVAVSVKVDTPACESKSHKEEIASKRARRFEDILKRSEDEENHWEYKRPDYKNQKKELNTSWTKKFNESPRLTLTPTSSLGSPKKSFTPNLSVEKSASVPKQETSTKSEISVSSTKGETSVSSIEQTKAELFKDSPKSLETNPIFKIVEPVATAKCNSAVVTNENIESPTPSAPSTPKGVIAKPLVTKEWKKAVITANEKPKDLQQFFSKSKAEEQESEKAKTFAERVNMFQNLQEKAVSKPDMDPSELPLSARKLMFEKAMLKGSDTSNRVYVPIPKPLFPGRTVTNRQPEVNVEETKSFDDTDSEKQTYTDMEITSGEVSEEDNVDNVDNEINENKDIPEIPTEEECEKEYDDQSESNVLNQSVISALKDIDNLSSYASSTKLDQSLDTSSERLYPELPSFQESEHELSYALETSSPQKGANRKRYSDLQQVSPIKKFSPPEILIQPQPARVEKCEKPPMRTLSMYRREQKMLAAMNSPSSNTLDIKEKLHREEKAMMQQQRTDASDRFELLRRAIAEQHNAVIAQTTTALNIIYSSGEFVNSKEHIEAEKILLVATQRRIRAANEMARLKRSLENNDFCVEAVSGSVILSNIMLHVKGDFVLSQVGKYDKFKHRFICLIHCNGTILPSDLVSAEGVAKNACLVFPNEFRFDCLKSNFKIEVEVYGLALPKVTKESKKEKTKFLSLTPNKTKKYSNSPKCSPGGPNVVRGSKFVRLGVVELDMMNRFDSKHSLKEFVYDSPLDGTLQLTVNTGAEHRVSMRGDLNFQEVIDGHRSWNRRWCVLKGYFLAYWRFEADETTKESLGVIDLRKCVNPTFGPLEYEICSRKNSFAIVTVTESKIAKDKYKTLVTTKHFLATDTKEEFEVWSAKLEELVTNIRLWEFNAAQAFDSTNFAKSLK</sequence>
<dbReference type="EMBL" id="NCKV01000657">
    <property type="protein sequence ID" value="RWS30058.1"/>
    <property type="molecule type" value="Genomic_DNA"/>
</dbReference>
<evidence type="ECO:0000313" key="4">
    <source>
        <dbReference type="Proteomes" id="UP000288716"/>
    </source>
</evidence>
<evidence type="ECO:0000256" key="1">
    <source>
        <dbReference type="SAM" id="MobiDB-lite"/>
    </source>
</evidence>
<dbReference type="AlphaFoldDB" id="A0A443SRA3"/>
<dbReference type="PANTHER" id="PTHR21538:SF23">
    <property type="entry name" value="ANILLIN"/>
    <property type="match status" value="1"/>
</dbReference>
<feature type="domain" description="PH" evidence="2">
    <location>
        <begin position="810"/>
        <end position="928"/>
    </location>
</feature>
<feature type="region of interest" description="Disordered" evidence="1">
    <location>
        <begin position="86"/>
        <end position="175"/>
    </location>
</feature>
<dbReference type="GO" id="GO:0000915">
    <property type="term" value="P:actomyosin contractile ring assembly"/>
    <property type="evidence" value="ECO:0007669"/>
    <property type="project" value="TreeGrafter"/>
</dbReference>
<comment type="caution">
    <text evidence="3">The sequence shown here is derived from an EMBL/GenBank/DDBJ whole genome shotgun (WGS) entry which is preliminary data.</text>
</comment>
<dbReference type="CDD" id="cd01263">
    <property type="entry name" value="PH_anillin"/>
    <property type="match status" value="1"/>
</dbReference>
<dbReference type="Pfam" id="PF00169">
    <property type="entry name" value="PH"/>
    <property type="match status" value="1"/>
</dbReference>
<proteinExistence type="predicted"/>
<gene>
    <name evidence="3" type="ORF">B4U80_02388</name>
</gene>
<dbReference type="Proteomes" id="UP000288716">
    <property type="component" value="Unassembled WGS sequence"/>
</dbReference>
<dbReference type="InterPro" id="IPR051364">
    <property type="entry name" value="Cytokinesis/Rho-signaling"/>
</dbReference>
<dbReference type="SUPFAM" id="SSF50729">
    <property type="entry name" value="PH domain-like"/>
    <property type="match status" value="1"/>
</dbReference>
<feature type="region of interest" description="Disordered" evidence="1">
    <location>
        <begin position="386"/>
        <end position="411"/>
    </location>
</feature>
<dbReference type="Pfam" id="PF08174">
    <property type="entry name" value="Anillin"/>
    <property type="match status" value="1"/>
</dbReference>
<dbReference type="OrthoDB" id="6431443at2759"/>
<evidence type="ECO:0000259" key="2">
    <source>
        <dbReference type="PROSITE" id="PS50003"/>
    </source>
</evidence>
<dbReference type="GO" id="GO:0005826">
    <property type="term" value="C:actomyosin contractile ring"/>
    <property type="evidence" value="ECO:0007669"/>
    <property type="project" value="TreeGrafter"/>
</dbReference>
<dbReference type="InterPro" id="IPR037840">
    <property type="entry name" value="PH_Anillin"/>
</dbReference>
<dbReference type="PANTHER" id="PTHR21538">
    <property type="entry name" value="ANILLIN/RHOTEKIN RTKN"/>
    <property type="match status" value="1"/>
</dbReference>
<keyword evidence="4" id="KW-1185">Reference proteome</keyword>
<feature type="region of interest" description="Disordered" evidence="1">
    <location>
        <begin position="454"/>
        <end position="483"/>
    </location>
</feature>
<dbReference type="PROSITE" id="PS50003">
    <property type="entry name" value="PH_DOMAIN"/>
    <property type="match status" value="1"/>
</dbReference>
<dbReference type="SMART" id="SM00233">
    <property type="entry name" value="PH"/>
    <property type="match status" value="1"/>
</dbReference>
<dbReference type="GO" id="GO:0031106">
    <property type="term" value="P:septin ring organization"/>
    <property type="evidence" value="ECO:0007669"/>
    <property type="project" value="TreeGrafter"/>
</dbReference>
<accession>A0A443SRA3</accession>
<feature type="compositionally biased region" description="Acidic residues" evidence="1">
    <location>
        <begin position="395"/>
        <end position="408"/>
    </location>
</feature>
<feature type="compositionally biased region" description="Polar residues" evidence="1">
    <location>
        <begin position="110"/>
        <end position="175"/>
    </location>
</feature>
<organism evidence="3 4">
    <name type="scientific">Leptotrombidium deliense</name>
    <dbReference type="NCBI Taxonomy" id="299467"/>
    <lineage>
        <taxon>Eukaryota</taxon>
        <taxon>Metazoa</taxon>
        <taxon>Ecdysozoa</taxon>
        <taxon>Arthropoda</taxon>
        <taxon>Chelicerata</taxon>
        <taxon>Arachnida</taxon>
        <taxon>Acari</taxon>
        <taxon>Acariformes</taxon>
        <taxon>Trombidiformes</taxon>
        <taxon>Prostigmata</taxon>
        <taxon>Anystina</taxon>
        <taxon>Parasitengona</taxon>
        <taxon>Trombiculoidea</taxon>
        <taxon>Trombiculidae</taxon>
        <taxon>Leptotrombidium</taxon>
    </lineage>
</organism>